<evidence type="ECO:0008006" key="5">
    <source>
        <dbReference type="Google" id="ProtNLM"/>
    </source>
</evidence>
<feature type="domain" description="DUF4143" evidence="2">
    <location>
        <begin position="210"/>
        <end position="358"/>
    </location>
</feature>
<dbReference type="PANTHER" id="PTHR43566:SF1">
    <property type="entry name" value="AAA+ ATPASE DOMAIN-CONTAINING PROTEIN"/>
    <property type="match status" value="1"/>
</dbReference>
<organism evidence="3 4">
    <name type="scientific">candidate division WOR-1 bacterium RIFCSPHIGHO2_01_FULL_53_15</name>
    <dbReference type="NCBI Taxonomy" id="1802564"/>
    <lineage>
        <taxon>Bacteria</taxon>
        <taxon>Bacillati</taxon>
        <taxon>Saganbacteria</taxon>
    </lineage>
</organism>
<reference evidence="3 4" key="1">
    <citation type="journal article" date="2016" name="Nat. Commun.">
        <title>Thousands of microbial genomes shed light on interconnected biogeochemical processes in an aquifer system.</title>
        <authorList>
            <person name="Anantharaman K."/>
            <person name="Brown C.T."/>
            <person name="Hug L.A."/>
            <person name="Sharon I."/>
            <person name="Castelle C.J."/>
            <person name="Probst A.J."/>
            <person name="Thomas B.C."/>
            <person name="Singh A."/>
            <person name="Wilkins M.J."/>
            <person name="Karaoz U."/>
            <person name="Brodie E.L."/>
            <person name="Williams K.H."/>
            <person name="Hubbard S.S."/>
            <person name="Banfield J.F."/>
        </authorList>
    </citation>
    <scope>NUCLEOTIDE SEQUENCE [LARGE SCALE GENOMIC DNA]</scope>
</reference>
<dbReference type="SUPFAM" id="SSF52540">
    <property type="entry name" value="P-loop containing nucleoside triphosphate hydrolases"/>
    <property type="match status" value="1"/>
</dbReference>
<accession>A0A1F4Q0M1</accession>
<dbReference type="InterPro" id="IPR041682">
    <property type="entry name" value="AAA_14"/>
</dbReference>
<evidence type="ECO:0000313" key="3">
    <source>
        <dbReference type="EMBL" id="OGB89488.1"/>
    </source>
</evidence>
<dbReference type="AlphaFoldDB" id="A0A1F4Q0M1"/>
<gene>
    <name evidence="3" type="ORF">A2625_01050</name>
</gene>
<sequence length="408" mass="47075">MAIKRQLLEWALAEEYLHGRMSFIAGPRQVGKTTAVRDFLTARHQAKLYYNWDAQTVKKRFAQNPAFFMEDIPPDIPRPYVALDEIHKYPKWKNILKGYYDEWKERVQFVVTGSARLDFFRKTGDSLVGRYFLFKMLPLGIKEALGRRFAIESAWSPERALPMIPSAEPSAAEAIQALLEHGGFPEPFTVGRDSFTTRWRENHISLIINEDLRDLTKITHIKKLETLLYLLPEKIGSPLSLNALKQALESAHGSISLWLEALKKVYLVFSVPPWTGRLSRAVRKEEKYYFWDWGLVNNKGACFEDFIAVQLERAVAAWNEWGRGNFKLYYVRTKDGREVDFAVADRQRVYLLIEVKAGEEALSPNLPYLQEKTDAPLAIQLINKKQFCVQKGKGLWVMGADRFLSILP</sequence>
<protein>
    <recommendedName>
        <fullName evidence="5">AAA family ATPase</fullName>
    </recommendedName>
</protein>
<comment type="caution">
    <text evidence="3">The sequence shown here is derived from an EMBL/GenBank/DDBJ whole genome shotgun (WGS) entry which is preliminary data.</text>
</comment>
<dbReference type="InterPro" id="IPR025420">
    <property type="entry name" value="DUF4143"/>
</dbReference>
<dbReference type="PANTHER" id="PTHR43566">
    <property type="entry name" value="CONSERVED PROTEIN"/>
    <property type="match status" value="1"/>
</dbReference>
<dbReference type="Pfam" id="PF13173">
    <property type="entry name" value="AAA_14"/>
    <property type="match status" value="1"/>
</dbReference>
<dbReference type="Pfam" id="PF13635">
    <property type="entry name" value="DUF4143"/>
    <property type="match status" value="1"/>
</dbReference>
<evidence type="ECO:0000259" key="2">
    <source>
        <dbReference type="Pfam" id="PF13635"/>
    </source>
</evidence>
<proteinExistence type="predicted"/>
<dbReference type="Proteomes" id="UP000178724">
    <property type="component" value="Unassembled WGS sequence"/>
</dbReference>
<dbReference type="EMBL" id="METM01000024">
    <property type="protein sequence ID" value="OGB89488.1"/>
    <property type="molecule type" value="Genomic_DNA"/>
</dbReference>
<evidence type="ECO:0000313" key="4">
    <source>
        <dbReference type="Proteomes" id="UP000178724"/>
    </source>
</evidence>
<dbReference type="InterPro" id="IPR027417">
    <property type="entry name" value="P-loop_NTPase"/>
</dbReference>
<name>A0A1F4Q0M1_UNCSA</name>
<evidence type="ECO:0000259" key="1">
    <source>
        <dbReference type="Pfam" id="PF13173"/>
    </source>
</evidence>
<feature type="domain" description="AAA" evidence="1">
    <location>
        <begin position="20"/>
        <end position="144"/>
    </location>
</feature>